<evidence type="ECO:0000313" key="3">
    <source>
        <dbReference type="Proteomes" id="UP000807306"/>
    </source>
</evidence>
<dbReference type="OrthoDB" id="336240at2759"/>
<sequence>MMVSVVINPVCGHKDGLDFYSTHVANKFPENTKYTTNQDLQFLLNDKPETIVVASGDGTLHEIINYLAAGGHLNVAFVLLPCGTANALYASLFSSSSLDQSTPEYRLQSLNAYLQQKAPKHLSLATTSIAFQSTIASVVVSTSLHASILHDSEALREQHPGIERFKIAAQQNSTKWYKSVVKLSATASSPVQVYDSISNSFINHPDANPDLTLQGPFVYFLSTFNVDRLEPAFRIAPLMRSIPPTGPSCDVVIVRPLRDPSITSDTPEARAAFQAKTWKILTEAYQDGAHVRLKYNHSGELSEDGEGITAVEYLRCGGWEWIPDSNDSDAHLVCADGAILNIPQGGKSACTIDTSKHQYSVYA</sequence>
<accession>A0A9P6JTJ3</accession>
<dbReference type="EMBL" id="MU157832">
    <property type="protein sequence ID" value="KAF9532441.1"/>
    <property type="molecule type" value="Genomic_DNA"/>
</dbReference>
<dbReference type="AlphaFoldDB" id="A0A9P6JTJ3"/>
<dbReference type="InterPro" id="IPR001206">
    <property type="entry name" value="Diacylglycerol_kinase_cat_dom"/>
</dbReference>
<dbReference type="SUPFAM" id="SSF111331">
    <property type="entry name" value="NAD kinase/diacylglycerol kinase-like"/>
    <property type="match status" value="1"/>
</dbReference>
<proteinExistence type="predicted"/>
<reference evidence="2" key="1">
    <citation type="submission" date="2020-11" db="EMBL/GenBank/DDBJ databases">
        <authorList>
            <consortium name="DOE Joint Genome Institute"/>
            <person name="Ahrendt S."/>
            <person name="Riley R."/>
            <person name="Andreopoulos W."/>
            <person name="Labutti K."/>
            <person name="Pangilinan J."/>
            <person name="Ruiz-Duenas F.J."/>
            <person name="Barrasa J.M."/>
            <person name="Sanchez-Garcia M."/>
            <person name="Camarero S."/>
            <person name="Miyauchi S."/>
            <person name="Serrano A."/>
            <person name="Linde D."/>
            <person name="Babiker R."/>
            <person name="Drula E."/>
            <person name="Ayuso-Fernandez I."/>
            <person name="Pacheco R."/>
            <person name="Padilla G."/>
            <person name="Ferreira P."/>
            <person name="Barriuso J."/>
            <person name="Kellner H."/>
            <person name="Castanera R."/>
            <person name="Alfaro M."/>
            <person name="Ramirez L."/>
            <person name="Pisabarro A.G."/>
            <person name="Kuo A."/>
            <person name="Tritt A."/>
            <person name="Lipzen A."/>
            <person name="He G."/>
            <person name="Yan M."/>
            <person name="Ng V."/>
            <person name="Cullen D."/>
            <person name="Martin F."/>
            <person name="Rosso M.-N."/>
            <person name="Henrissat B."/>
            <person name="Hibbett D."/>
            <person name="Martinez A.T."/>
            <person name="Grigoriev I.V."/>
        </authorList>
    </citation>
    <scope>NUCLEOTIDE SEQUENCE</scope>
    <source>
        <strain evidence="2">CBS 506.95</strain>
    </source>
</reference>
<name>A0A9P6JTJ3_9AGAR</name>
<gene>
    <name evidence="2" type="ORF">CPB83DRAFT_680366</name>
</gene>
<dbReference type="GO" id="GO:0016301">
    <property type="term" value="F:kinase activity"/>
    <property type="evidence" value="ECO:0007669"/>
    <property type="project" value="UniProtKB-KW"/>
</dbReference>
<protein>
    <submittedName>
        <fullName evidence="2">ATP-NAD kinase-like domain-containing protein</fullName>
    </submittedName>
</protein>
<comment type="caution">
    <text evidence="2">The sequence shown here is derived from an EMBL/GenBank/DDBJ whole genome shotgun (WGS) entry which is preliminary data.</text>
</comment>
<dbReference type="InterPro" id="IPR017438">
    <property type="entry name" value="ATP-NAD_kinase_N"/>
</dbReference>
<evidence type="ECO:0000313" key="2">
    <source>
        <dbReference type="EMBL" id="KAF9532441.1"/>
    </source>
</evidence>
<keyword evidence="3" id="KW-1185">Reference proteome</keyword>
<dbReference type="InterPro" id="IPR016064">
    <property type="entry name" value="NAD/diacylglycerol_kinase_sf"/>
</dbReference>
<organism evidence="2 3">
    <name type="scientific">Crepidotus variabilis</name>
    <dbReference type="NCBI Taxonomy" id="179855"/>
    <lineage>
        <taxon>Eukaryota</taxon>
        <taxon>Fungi</taxon>
        <taxon>Dikarya</taxon>
        <taxon>Basidiomycota</taxon>
        <taxon>Agaricomycotina</taxon>
        <taxon>Agaricomycetes</taxon>
        <taxon>Agaricomycetidae</taxon>
        <taxon>Agaricales</taxon>
        <taxon>Agaricineae</taxon>
        <taxon>Crepidotaceae</taxon>
        <taxon>Crepidotus</taxon>
    </lineage>
</organism>
<keyword evidence="2" id="KW-0808">Transferase</keyword>
<keyword evidence="2" id="KW-0418">Kinase</keyword>
<dbReference type="PROSITE" id="PS50146">
    <property type="entry name" value="DAGK"/>
    <property type="match status" value="1"/>
</dbReference>
<dbReference type="Pfam" id="PF00781">
    <property type="entry name" value="DAGK_cat"/>
    <property type="match status" value="1"/>
</dbReference>
<feature type="domain" description="DAGKc" evidence="1">
    <location>
        <begin position="43"/>
        <end position="92"/>
    </location>
</feature>
<dbReference type="Proteomes" id="UP000807306">
    <property type="component" value="Unassembled WGS sequence"/>
</dbReference>
<evidence type="ECO:0000259" key="1">
    <source>
        <dbReference type="PROSITE" id="PS50146"/>
    </source>
</evidence>
<dbReference type="Gene3D" id="3.40.50.10330">
    <property type="entry name" value="Probable inorganic polyphosphate/atp-NAD kinase, domain 1"/>
    <property type="match status" value="1"/>
</dbReference>